<evidence type="ECO:0000313" key="4">
    <source>
        <dbReference type="Proteomes" id="UP000191500"/>
    </source>
</evidence>
<keyword evidence="4" id="KW-1185">Reference proteome</keyword>
<feature type="compositionally biased region" description="Acidic residues" evidence="1">
    <location>
        <begin position="369"/>
        <end position="384"/>
    </location>
</feature>
<dbReference type="STRING" id="36646.A0A1V6V629"/>
<dbReference type="InterPro" id="IPR037445">
    <property type="entry name" value="MAGE"/>
</dbReference>
<dbReference type="Gene3D" id="1.10.10.1200">
    <property type="entry name" value="MAGE homology domain, winged helix WH1 motif"/>
    <property type="match status" value="1"/>
</dbReference>
<evidence type="ECO:0000259" key="2">
    <source>
        <dbReference type="SMART" id="SM01373"/>
    </source>
</evidence>
<dbReference type="SMART" id="SM01373">
    <property type="entry name" value="MAGE"/>
    <property type="match status" value="1"/>
</dbReference>
<dbReference type="EMBL" id="MDDG01000001">
    <property type="protein sequence ID" value="OQE46127.1"/>
    <property type="molecule type" value="Genomic_DNA"/>
</dbReference>
<evidence type="ECO:0000313" key="3">
    <source>
        <dbReference type="EMBL" id="OQE46127.1"/>
    </source>
</evidence>
<dbReference type="AlphaFoldDB" id="A0A1V6V629"/>
<sequence>MHRPPGQPRWGKIVLSRRVFPKPSATHHHSHIIKMSSNRKRRTNASETESTPSARRRRRQSEESDSSAPDSDDDGPSAPTSTDAMVKKMVRLAIASEYSRLPIRRNDISAKVLGEQGSRQFQSVFQQAQQQLKERFGMQMTELPAREKITVTQRRAAQKTEKPSSANKSWIVTTTLPLPYRSPDILIPTKAPSLYTESTYTGLYSFIIALIVLNGGTLAEQKLDRYLTRTNAEVATPVDRTDKLLQRLCKEGYLIKTREMDGGEEVIEYVLGPRGKIEVGAGGVAGLVRTVYGKNQDDHESLTQLQREDLEDFEARLGRSLGIEPATVRASGVDGASDTDGDARVNGNGEPNEVPRSSGPRRSSRPDANQEEEEDSGSEEYEEE</sequence>
<reference evidence="4" key="1">
    <citation type="journal article" date="2017" name="Nat. Microbiol.">
        <title>Global analysis of biosynthetic gene clusters reveals vast potential of secondary metabolite production in Penicillium species.</title>
        <authorList>
            <person name="Nielsen J.C."/>
            <person name="Grijseels S."/>
            <person name="Prigent S."/>
            <person name="Ji B."/>
            <person name="Dainat J."/>
            <person name="Nielsen K.F."/>
            <person name="Frisvad J.C."/>
            <person name="Workman M."/>
            <person name="Nielsen J."/>
        </authorList>
    </citation>
    <scope>NUCLEOTIDE SEQUENCE [LARGE SCALE GENOMIC DNA]</scope>
    <source>
        <strain evidence="4">IBT 31321</strain>
    </source>
</reference>
<name>A0A1V6V629_9EURO</name>
<protein>
    <recommendedName>
        <fullName evidence="2">MAGE domain-containing protein</fullName>
    </recommendedName>
</protein>
<dbReference type="Proteomes" id="UP000191500">
    <property type="component" value="Unassembled WGS sequence"/>
</dbReference>
<dbReference type="PANTHER" id="PTHR11736">
    <property type="entry name" value="MELANOMA-ASSOCIATED ANTIGEN MAGE ANTIGEN"/>
    <property type="match status" value="1"/>
</dbReference>
<feature type="domain" description="MAGE" evidence="2">
    <location>
        <begin position="89"/>
        <end position="284"/>
    </location>
</feature>
<gene>
    <name evidence="3" type="ORF">PENCOP_c001G04980</name>
</gene>
<organism evidence="3 4">
    <name type="scientific">Penicillium coprophilum</name>
    <dbReference type="NCBI Taxonomy" id="36646"/>
    <lineage>
        <taxon>Eukaryota</taxon>
        <taxon>Fungi</taxon>
        <taxon>Dikarya</taxon>
        <taxon>Ascomycota</taxon>
        <taxon>Pezizomycotina</taxon>
        <taxon>Eurotiomycetes</taxon>
        <taxon>Eurotiomycetidae</taxon>
        <taxon>Eurotiales</taxon>
        <taxon>Aspergillaceae</taxon>
        <taxon>Penicillium</taxon>
    </lineage>
</organism>
<evidence type="ECO:0000256" key="1">
    <source>
        <dbReference type="SAM" id="MobiDB-lite"/>
    </source>
</evidence>
<dbReference type="PANTHER" id="PTHR11736:SF14">
    <property type="entry name" value="NSE3 HOMOLOG, SMC5-SMC6 COMPLEX COMPONENT"/>
    <property type="match status" value="1"/>
</dbReference>
<comment type="caution">
    <text evidence="3">The sequence shown here is derived from an EMBL/GenBank/DDBJ whole genome shotgun (WGS) entry which is preliminary data.</text>
</comment>
<dbReference type="Pfam" id="PF01454">
    <property type="entry name" value="MAGE"/>
    <property type="match status" value="1"/>
</dbReference>
<dbReference type="GO" id="GO:0005634">
    <property type="term" value="C:nucleus"/>
    <property type="evidence" value="ECO:0007669"/>
    <property type="project" value="TreeGrafter"/>
</dbReference>
<feature type="region of interest" description="Disordered" evidence="1">
    <location>
        <begin position="328"/>
        <end position="384"/>
    </location>
</feature>
<accession>A0A1V6V629</accession>
<dbReference type="Gene3D" id="1.10.10.1210">
    <property type="entry name" value="MAGE homology domain, winged helix WH2 motif"/>
    <property type="match status" value="1"/>
</dbReference>
<feature type="compositionally biased region" description="Basic residues" evidence="1">
    <location>
        <begin position="25"/>
        <end position="43"/>
    </location>
</feature>
<proteinExistence type="predicted"/>
<dbReference type="InterPro" id="IPR041898">
    <property type="entry name" value="MAGE_WH1"/>
</dbReference>
<feature type="region of interest" description="Disordered" evidence="1">
    <location>
        <begin position="1"/>
        <end position="85"/>
    </location>
</feature>
<dbReference type="InterPro" id="IPR041899">
    <property type="entry name" value="MAGE_WH2"/>
</dbReference>
<dbReference type="InterPro" id="IPR002190">
    <property type="entry name" value="MHD_dom"/>
</dbReference>
<dbReference type="GO" id="GO:0006281">
    <property type="term" value="P:DNA repair"/>
    <property type="evidence" value="ECO:0007669"/>
    <property type="project" value="TreeGrafter"/>
</dbReference>